<accession>A0A450XAJ3</accession>
<protein>
    <submittedName>
        <fullName evidence="1">Uncharacterized protein</fullName>
    </submittedName>
</protein>
<dbReference type="EMBL" id="CAADFO010000019">
    <property type="protein sequence ID" value="VFK26211.1"/>
    <property type="molecule type" value="Genomic_DNA"/>
</dbReference>
<reference evidence="1" key="1">
    <citation type="submission" date="2019-02" db="EMBL/GenBank/DDBJ databases">
        <authorList>
            <person name="Gruber-Vodicka R. H."/>
            <person name="Seah K. B. B."/>
        </authorList>
    </citation>
    <scope>NUCLEOTIDE SEQUENCE</scope>
    <source>
        <strain evidence="1">BECK_BZ197</strain>
    </source>
</reference>
<dbReference type="AlphaFoldDB" id="A0A450XAJ3"/>
<name>A0A450XAJ3_9GAMM</name>
<proteinExistence type="predicted"/>
<evidence type="ECO:0000313" key="1">
    <source>
        <dbReference type="EMBL" id="VFK26211.1"/>
    </source>
</evidence>
<sequence>MFVGYGVRFNFAGLVAAWLRHVCHINFCHPDQFDTCHPERSAGSFWERPFIFGVMPPSPLTFDMTVLLIPR</sequence>
<gene>
    <name evidence="1" type="ORF">BECKMB1821G_GA0114241_101918</name>
</gene>
<organism evidence="1">
    <name type="scientific">Candidatus Kentrum sp. MB</name>
    <dbReference type="NCBI Taxonomy" id="2138164"/>
    <lineage>
        <taxon>Bacteria</taxon>
        <taxon>Pseudomonadati</taxon>
        <taxon>Pseudomonadota</taxon>
        <taxon>Gammaproteobacteria</taxon>
        <taxon>Candidatus Kentrum</taxon>
    </lineage>
</organism>